<dbReference type="RefSeq" id="WP_044823788.1">
    <property type="nucleotide sequence ID" value="NZ_CP009687.1"/>
</dbReference>
<reference evidence="1 2" key="1">
    <citation type="submission" date="2014-10" db="EMBL/GenBank/DDBJ databases">
        <title>Genome sequence of Clostridium aceticum DSM 1496.</title>
        <authorList>
            <person name="Poehlein A."/>
            <person name="Schiel-Bengelsdorf B."/>
            <person name="Gottschalk G."/>
            <person name="Duerre P."/>
            <person name="Daniel R."/>
        </authorList>
    </citation>
    <scope>NUCLEOTIDE SEQUENCE [LARGE SCALE GENOMIC DNA]</scope>
    <source>
        <strain evidence="1 2">DSM 1496</strain>
    </source>
</reference>
<keyword evidence="2" id="KW-1185">Reference proteome</keyword>
<dbReference type="OrthoDB" id="2085845at2"/>
<sequence length="97" mass="10969">MRDTKLKKKIAVTIGILILGLWVGGIIPQQIGKMAAINYVEKNHGNMGLTFMRMEFSSVHGDYFAVFQDSDEIVYSFLITSKYLPITVLYDPINLPE</sequence>
<dbReference type="STRING" id="84022.CACET_c15970"/>
<gene>
    <name evidence="1" type="ORF">CACET_c15970</name>
</gene>
<dbReference type="AlphaFoldDB" id="A0A0D8IFH1"/>
<proteinExistence type="predicted"/>
<evidence type="ECO:0000313" key="1">
    <source>
        <dbReference type="EMBL" id="AKL95046.1"/>
    </source>
</evidence>
<dbReference type="PATRIC" id="fig|84022.5.peg.3052"/>
<evidence type="ECO:0000313" key="2">
    <source>
        <dbReference type="Proteomes" id="UP000035704"/>
    </source>
</evidence>
<dbReference type="Proteomes" id="UP000035704">
    <property type="component" value="Chromosome"/>
</dbReference>
<dbReference type="KEGG" id="cace:CACET_c15970"/>
<dbReference type="EMBL" id="CP009687">
    <property type="protein sequence ID" value="AKL95046.1"/>
    <property type="molecule type" value="Genomic_DNA"/>
</dbReference>
<accession>A0A0D8IFH1</accession>
<organism evidence="1 2">
    <name type="scientific">Clostridium aceticum</name>
    <dbReference type="NCBI Taxonomy" id="84022"/>
    <lineage>
        <taxon>Bacteria</taxon>
        <taxon>Bacillati</taxon>
        <taxon>Bacillota</taxon>
        <taxon>Clostridia</taxon>
        <taxon>Eubacteriales</taxon>
        <taxon>Clostridiaceae</taxon>
        <taxon>Clostridium</taxon>
    </lineage>
</organism>
<name>A0A0D8IFH1_9CLOT</name>
<protein>
    <submittedName>
        <fullName evidence="1">Uncharacterized protein</fullName>
    </submittedName>
</protein>